<dbReference type="CDD" id="cd04077">
    <property type="entry name" value="Peptidases_S8_PCSK9_ProteinaseK_like"/>
    <property type="match status" value="1"/>
</dbReference>
<dbReference type="AlphaFoldDB" id="Q6CHC7"/>
<dbReference type="PROSITE" id="PS00136">
    <property type="entry name" value="SUBTILASE_ASP"/>
    <property type="match status" value="1"/>
</dbReference>
<dbReference type="InterPro" id="IPR023828">
    <property type="entry name" value="Peptidase_S8_Ser-AS"/>
</dbReference>
<dbReference type="PROSITE" id="PS51892">
    <property type="entry name" value="SUBTILASE"/>
    <property type="match status" value="1"/>
</dbReference>
<dbReference type="EMBL" id="CR382127">
    <property type="protein sequence ID" value="CAG83862.1"/>
    <property type="molecule type" value="Genomic_DNA"/>
</dbReference>
<dbReference type="HOGENOM" id="CLU_011263_1_4_1"/>
<gene>
    <name evidence="9" type="ORF">YALI0_A10208g</name>
</gene>
<comment type="similarity">
    <text evidence="1 5 6">Belongs to the peptidase S8 family.</text>
</comment>
<dbReference type="InterPro" id="IPR015500">
    <property type="entry name" value="Peptidase_S8_subtilisin-rel"/>
</dbReference>
<feature type="domain" description="Peptidase S8/S53" evidence="8">
    <location>
        <begin position="178"/>
        <end position="384"/>
    </location>
</feature>
<dbReference type="OMA" id="INISAGW"/>
<evidence type="ECO:0000256" key="3">
    <source>
        <dbReference type="ARBA" id="ARBA00022801"/>
    </source>
</evidence>
<protein>
    <submittedName>
        <fullName evidence="9">YALI0A10208p</fullName>
    </submittedName>
</protein>
<keyword evidence="10" id="KW-1185">Reference proteome</keyword>
<name>Q6CHC7_YARLI</name>
<dbReference type="PROSITE" id="PS00138">
    <property type="entry name" value="SUBTILASE_SER"/>
    <property type="match status" value="1"/>
</dbReference>
<dbReference type="InParanoid" id="Q6CHC7"/>
<feature type="active site" description="Charge relay system" evidence="5">
    <location>
        <position position="213"/>
    </location>
</feature>
<evidence type="ECO:0000256" key="5">
    <source>
        <dbReference type="PROSITE-ProRule" id="PRU01240"/>
    </source>
</evidence>
<dbReference type="Proteomes" id="UP000001300">
    <property type="component" value="Chromosome A"/>
</dbReference>
<keyword evidence="7" id="KW-0732">Signal</keyword>
<dbReference type="SUPFAM" id="SSF52743">
    <property type="entry name" value="Subtilisin-like"/>
    <property type="match status" value="1"/>
</dbReference>
<keyword evidence="3 5" id="KW-0378">Hydrolase</keyword>
<dbReference type="PANTHER" id="PTHR43806:SF11">
    <property type="entry name" value="CEREVISIN-RELATED"/>
    <property type="match status" value="1"/>
</dbReference>
<dbReference type="KEGG" id="yli:2906565"/>
<dbReference type="InterPro" id="IPR000209">
    <property type="entry name" value="Peptidase_S8/S53_dom"/>
</dbReference>
<proteinExistence type="inferred from homology"/>
<dbReference type="InterPro" id="IPR036852">
    <property type="entry name" value="Peptidase_S8/S53_dom_sf"/>
</dbReference>
<dbReference type="InterPro" id="IPR023827">
    <property type="entry name" value="Peptidase_S8_Asp-AS"/>
</dbReference>
<dbReference type="Gene3D" id="3.40.50.200">
    <property type="entry name" value="Peptidase S8/S53 domain"/>
    <property type="match status" value="1"/>
</dbReference>
<evidence type="ECO:0000256" key="4">
    <source>
        <dbReference type="ARBA" id="ARBA00022825"/>
    </source>
</evidence>
<organism evidence="9 10">
    <name type="scientific">Yarrowia lipolytica (strain CLIB 122 / E 150)</name>
    <name type="common">Yeast</name>
    <name type="synonym">Candida lipolytica</name>
    <dbReference type="NCBI Taxonomy" id="284591"/>
    <lineage>
        <taxon>Eukaryota</taxon>
        <taxon>Fungi</taxon>
        <taxon>Dikarya</taxon>
        <taxon>Ascomycota</taxon>
        <taxon>Saccharomycotina</taxon>
        <taxon>Dipodascomycetes</taxon>
        <taxon>Dipodascales</taxon>
        <taxon>Dipodascales incertae sedis</taxon>
        <taxon>Yarrowia</taxon>
    </lineage>
</organism>
<evidence type="ECO:0000313" key="9">
    <source>
        <dbReference type="EMBL" id="CAG83862.1"/>
    </source>
</evidence>
<dbReference type="VEuPathDB" id="FungiDB:YALI0_A10208g"/>
<dbReference type="InterPro" id="IPR050131">
    <property type="entry name" value="Peptidase_S8_subtilisin-like"/>
</dbReference>
<keyword evidence="4 5" id="KW-0720">Serine protease</keyword>
<feature type="signal peptide" evidence="7">
    <location>
        <begin position="1"/>
        <end position="17"/>
    </location>
</feature>
<dbReference type="MEROPS" id="S08.A50"/>
<dbReference type="InterPro" id="IPR034193">
    <property type="entry name" value="PCSK9_ProteinaseK-like"/>
</dbReference>
<feature type="active site" description="Charge relay system" evidence="5">
    <location>
        <position position="367"/>
    </location>
</feature>
<dbReference type="Pfam" id="PF00082">
    <property type="entry name" value="Peptidase_S8"/>
    <property type="match status" value="1"/>
</dbReference>
<feature type="chain" id="PRO_5004271990" evidence="7">
    <location>
        <begin position="18"/>
        <end position="419"/>
    </location>
</feature>
<dbReference type="GO" id="GO:0004252">
    <property type="term" value="F:serine-type endopeptidase activity"/>
    <property type="evidence" value="ECO:0000318"/>
    <property type="project" value="GO_Central"/>
</dbReference>
<accession>Q6CHC7</accession>
<evidence type="ECO:0000259" key="8">
    <source>
        <dbReference type="Pfam" id="PF00082"/>
    </source>
</evidence>
<dbReference type="OrthoDB" id="206201at2759"/>
<reference evidence="9 10" key="1">
    <citation type="journal article" date="2004" name="Nature">
        <title>Genome evolution in yeasts.</title>
        <authorList>
            <consortium name="Genolevures"/>
            <person name="Dujon B."/>
            <person name="Sherman D."/>
            <person name="Fischer G."/>
            <person name="Durrens P."/>
            <person name="Casaregola S."/>
            <person name="Lafontaine I."/>
            <person name="de Montigny J."/>
            <person name="Marck C."/>
            <person name="Neuveglise C."/>
            <person name="Talla E."/>
            <person name="Goffard N."/>
            <person name="Frangeul L."/>
            <person name="Aigle M."/>
            <person name="Anthouard V."/>
            <person name="Babour A."/>
            <person name="Barbe V."/>
            <person name="Barnay S."/>
            <person name="Blanchin S."/>
            <person name="Beckerich J.M."/>
            <person name="Beyne E."/>
            <person name="Bleykasten C."/>
            <person name="Boisrame A."/>
            <person name="Boyer J."/>
            <person name="Cattolico L."/>
            <person name="Confanioleri F."/>
            <person name="de Daruvar A."/>
            <person name="Despons L."/>
            <person name="Fabre E."/>
            <person name="Fairhead C."/>
            <person name="Ferry-Dumazet H."/>
            <person name="Groppi A."/>
            <person name="Hantraye F."/>
            <person name="Hennequin C."/>
            <person name="Jauniaux N."/>
            <person name="Joyet P."/>
            <person name="Kachouri R."/>
            <person name="Kerrest A."/>
            <person name="Koszul R."/>
            <person name="Lemaire M."/>
            <person name="Lesur I."/>
            <person name="Ma L."/>
            <person name="Muller H."/>
            <person name="Nicaud J.M."/>
            <person name="Nikolski M."/>
            <person name="Oztas S."/>
            <person name="Ozier-Kalogeropoulos O."/>
            <person name="Pellenz S."/>
            <person name="Potier S."/>
            <person name="Richard G.F."/>
            <person name="Straub M.L."/>
            <person name="Suleau A."/>
            <person name="Swennene D."/>
            <person name="Tekaia F."/>
            <person name="Wesolowski-Louvel M."/>
            <person name="Westhof E."/>
            <person name="Wirth B."/>
            <person name="Zeniou-Meyer M."/>
            <person name="Zivanovic I."/>
            <person name="Bolotin-Fukuhara M."/>
            <person name="Thierry A."/>
            <person name="Bouchier C."/>
            <person name="Caudron B."/>
            <person name="Scarpelli C."/>
            <person name="Gaillardin C."/>
            <person name="Weissenbach J."/>
            <person name="Wincker P."/>
            <person name="Souciet J.L."/>
        </authorList>
    </citation>
    <scope>NUCLEOTIDE SEQUENCE [LARGE SCALE GENOMIC DNA]</scope>
    <source>
        <strain evidence="10">CLIB 122 / E 150</strain>
    </source>
</reference>
<evidence type="ECO:0000256" key="1">
    <source>
        <dbReference type="ARBA" id="ARBA00011073"/>
    </source>
</evidence>
<evidence type="ECO:0000313" key="10">
    <source>
        <dbReference type="Proteomes" id="UP000001300"/>
    </source>
</evidence>
<keyword evidence="2 5" id="KW-0645">Protease</keyword>
<evidence type="ECO:0000256" key="2">
    <source>
        <dbReference type="ARBA" id="ARBA00022670"/>
    </source>
</evidence>
<dbReference type="GO" id="GO:0006508">
    <property type="term" value="P:proteolysis"/>
    <property type="evidence" value="ECO:0000318"/>
    <property type="project" value="GO_Central"/>
</dbReference>
<sequence length="419" mass="45461">MKLLSILLWISIGLCAAIPQLENDYAKLLSLMEHLEKRTMPHEKSEKSENSTIVLFSGKASISEKLAHVGSLVDKGILITKLYDISNNTAGNGVIGYVGSFTQREVQSIEDSDTIIDSVFADTLVYAQGQLEERQDIYKTVTNQPYHLARISHKQNPKGTTEAGKYSYIQYTSFPTNIYVLDSGIRTSHEAFGGRAQWGANFADDIDRDLGGHGTAVASMAAAVSVESTIWGVKVLQLNTGALSWIIAGLEWSINHATERNQKAVINMSVGSGAVDIYDRFMEIAQERNIVVTVAAGNNDQDACQKSPAKSSKGNIGVYTVGSTGDEDVQSGFSNWGDCVTLLAPGEGIKGASKDSDNGYLYWTGTSMSTPIFAGLVSYWMSISDLDYANLEYLLTRNTGLVTGLKGNTPNILAWNLHT</sequence>
<feature type="active site" description="Charge relay system" evidence="5">
    <location>
        <position position="182"/>
    </location>
</feature>
<dbReference type="PRINTS" id="PR00723">
    <property type="entry name" value="SUBTILISIN"/>
</dbReference>
<dbReference type="PANTHER" id="PTHR43806">
    <property type="entry name" value="PEPTIDASE S8"/>
    <property type="match status" value="1"/>
</dbReference>
<evidence type="ECO:0000256" key="7">
    <source>
        <dbReference type="SAM" id="SignalP"/>
    </source>
</evidence>
<evidence type="ECO:0000256" key="6">
    <source>
        <dbReference type="RuleBase" id="RU003355"/>
    </source>
</evidence>